<keyword evidence="3" id="KW-0812">Transmembrane</keyword>
<keyword evidence="7" id="KW-1071">Ligand-gated ion channel</keyword>
<sequence>MHPHIFTPGDYICRKGEIARELFIIADGVLEVVGRTADVRAVGYADLFVLSRQDVLDALRDHPDAERLPFVPYNPRIHDELVVWVRISGEKFQDR</sequence>
<accession>A0A5J4NS47</accession>
<keyword evidence="6" id="KW-0472">Membrane</keyword>
<evidence type="ECO:0000256" key="5">
    <source>
        <dbReference type="ARBA" id="ARBA00023065"/>
    </source>
</evidence>
<dbReference type="SUPFAM" id="SSF51206">
    <property type="entry name" value="cAMP-binding domain-like"/>
    <property type="match status" value="1"/>
</dbReference>
<feature type="domain" description="Cyclic nucleotide-binding" evidence="9">
    <location>
        <begin position="1"/>
        <end position="48"/>
    </location>
</feature>
<dbReference type="InterPro" id="IPR050866">
    <property type="entry name" value="CNG_cation_channel"/>
</dbReference>
<dbReference type="GO" id="GO:0016020">
    <property type="term" value="C:membrane"/>
    <property type="evidence" value="ECO:0007669"/>
    <property type="project" value="UniProtKB-SubCell"/>
</dbReference>
<dbReference type="GO" id="GO:0044877">
    <property type="term" value="F:protein-containing complex binding"/>
    <property type="evidence" value="ECO:0007669"/>
    <property type="project" value="TreeGrafter"/>
</dbReference>
<dbReference type="AlphaFoldDB" id="A0A5J4NS47"/>
<evidence type="ECO:0000256" key="3">
    <source>
        <dbReference type="ARBA" id="ARBA00022692"/>
    </source>
</evidence>
<evidence type="ECO:0000256" key="1">
    <source>
        <dbReference type="ARBA" id="ARBA00004141"/>
    </source>
</evidence>
<evidence type="ECO:0000256" key="6">
    <source>
        <dbReference type="ARBA" id="ARBA00023136"/>
    </source>
</evidence>
<evidence type="ECO:0000259" key="9">
    <source>
        <dbReference type="PROSITE" id="PS50042"/>
    </source>
</evidence>
<organism evidence="10 11">
    <name type="scientific">Paragonimus westermani</name>
    <dbReference type="NCBI Taxonomy" id="34504"/>
    <lineage>
        <taxon>Eukaryota</taxon>
        <taxon>Metazoa</taxon>
        <taxon>Spiralia</taxon>
        <taxon>Lophotrochozoa</taxon>
        <taxon>Platyhelminthes</taxon>
        <taxon>Trematoda</taxon>
        <taxon>Digenea</taxon>
        <taxon>Plagiorchiida</taxon>
        <taxon>Troglotremata</taxon>
        <taxon>Troglotrematidae</taxon>
        <taxon>Paragonimus</taxon>
    </lineage>
</organism>
<dbReference type="CDD" id="cd00038">
    <property type="entry name" value="CAP_ED"/>
    <property type="match status" value="1"/>
</dbReference>
<keyword evidence="5" id="KW-0406">Ion transport</keyword>
<keyword evidence="2" id="KW-0813">Transport</keyword>
<dbReference type="Gene3D" id="2.60.120.10">
    <property type="entry name" value="Jelly Rolls"/>
    <property type="match status" value="2"/>
</dbReference>
<evidence type="ECO:0000256" key="2">
    <source>
        <dbReference type="ARBA" id="ARBA00022448"/>
    </source>
</evidence>
<dbReference type="InterPro" id="IPR018490">
    <property type="entry name" value="cNMP-bd_dom_sf"/>
</dbReference>
<dbReference type="Proteomes" id="UP000324629">
    <property type="component" value="Unassembled WGS sequence"/>
</dbReference>
<evidence type="ECO:0000256" key="4">
    <source>
        <dbReference type="ARBA" id="ARBA00022989"/>
    </source>
</evidence>
<evidence type="ECO:0000256" key="8">
    <source>
        <dbReference type="ARBA" id="ARBA00023303"/>
    </source>
</evidence>
<dbReference type="PROSITE" id="PS50042">
    <property type="entry name" value="CNMP_BINDING_3"/>
    <property type="match status" value="1"/>
</dbReference>
<comment type="subcellular location">
    <subcellularLocation>
        <location evidence="1">Membrane</location>
        <topology evidence="1">Multi-pass membrane protein</topology>
    </subcellularLocation>
</comment>
<dbReference type="InterPro" id="IPR000595">
    <property type="entry name" value="cNMP-bd_dom"/>
</dbReference>
<keyword evidence="8" id="KW-0407">Ion channel</keyword>
<name>A0A5J4NS47_9TREM</name>
<dbReference type="EMBL" id="QNGE01001145">
    <property type="protein sequence ID" value="KAA3678321.1"/>
    <property type="molecule type" value="Genomic_DNA"/>
</dbReference>
<dbReference type="PANTHER" id="PTHR45638">
    <property type="entry name" value="CYCLIC NUCLEOTIDE-GATED CATION CHANNEL SUBUNIT A"/>
    <property type="match status" value="1"/>
</dbReference>
<gene>
    <name evidence="10" type="ORF">DEA37_0013291</name>
</gene>
<protein>
    <recommendedName>
        <fullName evidence="9">Cyclic nucleotide-binding domain-containing protein</fullName>
    </recommendedName>
</protein>
<keyword evidence="11" id="KW-1185">Reference proteome</keyword>
<keyword evidence="4" id="KW-1133">Transmembrane helix</keyword>
<dbReference type="PROSITE" id="PS00888">
    <property type="entry name" value="CNMP_BINDING_1"/>
    <property type="match status" value="1"/>
</dbReference>
<proteinExistence type="predicted"/>
<evidence type="ECO:0000256" key="7">
    <source>
        <dbReference type="ARBA" id="ARBA00023286"/>
    </source>
</evidence>
<reference evidence="10 11" key="1">
    <citation type="journal article" date="2019" name="Gigascience">
        <title>Whole-genome sequence of the oriental lung fluke Paragonimus westermani.</title>
        <authorList>
            <person name="Oey H."/>
            <person name="Zakrzewski M."/>
            <person name="Narain K."/>
            <person name="Devi K.R."/>
            <person name="Agatsuma T."/>
            <person name="Nawaratna S."/>
            <person name="Gobert G.N."/>
            <person name="Jones M.K."/>
            <person name="Ragan M.A."/>
            <person name="McManus D.P."/>
            <person name="Krause L."/>
        </authorList>
    </citation>
    <scope>NUCLEOTIDE SEQUENCE [LARGE SCALE GENOMIC DNA]</scope>
    <source>
        <strain evidence="10 11">IND2009</strain>
    </source>
</reference>
<dbReference type="InterPro" id="IPR018488">
    <property type="entry name" value="cNMP-bd_CS"/>
</dbReference>
<comment type="caution">
    <text evidence="10">The sequence shown here is derived from an EMBL/GenBank/DDBJ whole genome shotgun (WGS) entry which is preliminary data.</text>
</comment>
<dbReference type="PANTHER" id="PTHR45638:SF7">
    <property type="entry name" value="CYCLIC NUCLEOTIDE-GATED ION CHANNEL-LIKE, ISOFORM E"/>
    <property type="match status" value="1"/>
</dbReference>
<evidence type="ECO:0000313" key="11">
    <source>
        <dbReference type="Proteomes" id="UP000324629"/>
    </source>
</evidence>
<evidence type="ECO:0000313" key="10">
    <source>
        <dbReference type="EMBL" id="KAA3678321.1"/>
    </source>
</evidence>
<dbReference type="GO" id="GO:0005221">
    <property type="term" value="F:intracellularly cyclic nucleotide-activated monoatomic cation channel activity"/>
    <property type="evidence" value="ECO:0007669"/>
    <property type="project" value="InterPro"/>
</dbReference>
<dbReference type="InterPro" id="IPR014710">
    <property type="entry name" value="RmlC-like_jellyroll"/>
</dbReference>